<dbReference type="GO" id="GO:0009253">
    <property type="term" value="P:peptidoglycan catabolic process"/>
    <property type="evidence" value="ECO:0007669"/>
    <property type="project" value="InterPro"/>
</dbReference>
<dbReference type="Gene3D" id="3.20.20.80">
    <property type="entry name" value="Glycosidases"/>
    <property type="match status" value="1"/>
</dbReference>
<dbReference type="Pfam" id="PF01183">
    <property type="entry name" value="Glyco_hydro_25"/>
    <property type="match status" value="1"/>
</dbReference>
<dbReference type="SUPFAM" id="SSF51445">
    <property type="entry name" value="(Trans)glycosidases"/>
    <property type="match status" value="1"/>
</dbReference>
<evidence type="ECO:0000256" key="1">
    <source>
        <dbReference type="ARBA" id="ARBA00010646"/>
    </source>
</evidence>
<evidence type="ECO:0000256" key="2">
    <source>
        <dbReference type="ARBA" id="ARBA00022801"/>
    </source>
</evidence>
<dbReference type="InterPro" id="IPR017853">
    <property type="entry name" value="GH"/>
</dbReference>
<name>A0A1W2AFY7_9HYPH</name>
<dbReference type="GO" id="GO:0016052">
    <property type="term" value="P:carbohydrate catabolic process"/>
    <property type="evidence" value="ECO:0007669"/>
    <property type="project" value="TreeGrafter"/>
</dbReference>
<dbReference type="GO" id="GO:0016998">
    <property type="term" value="P:cell wall macromolecule catabolic process"/>
    <property type="evidence" value="ECO:0007669"/>
    <property type="project" value="InterPro"/>
</dbReference>
<proteinExistence type="inferred from homology"/>
<organism evidence="4 5">
    <name type="scientific">Fulvimarina manganoxydans</name>
    <dbReference type="NCBI Taxonomy" id="937218"/>
    <lineage>
        <taxon>Bacteria</taxon>
        <taxon>Pseudomonadati</taxon>
        <taxon>Pseudomonadota</taxon>
        <taxon>Alphaproteobacteria</taxon>
        <taxon>Hyphomicrobiales</taxon>
        <taxon>Aurantimonadaceae</taxon>
        <taxon>Fulvimarina</taxon>
    </lineage>
</organism>
<dbReference type="InterPro" id="IPR018077">
    <property type="entry name" value="Glyco_hydro_fam25_subgr"/>
</dbReference>
<accession>A0A1W2AFY7</accession>
<evidence type="ECO:0000256" key="3">
    <source>
        <dbReference type="ARBA" id="ARBA00023295"/>
    </source>
</evidence>
<dbReference type="EMBL" id="FWXR01000004">
    <property type="protein sequence ID" value="SMC59544.1"/>
    <property type="molecule type" value="Genomic_DNA"/>
</dbReference>
<dbReference type="CDD" id="cd06413">
    <property type="entry name" value="GH25_muramidase_1"/>
    <property type="match status" value="1"/>
</dbReference>
<keyword evidence="3" id="KW-0326">Glycosidase</keyword>
<dbReference type="Proteomes" id="UP000192656">
    <property type="component" value="Unassembled WGS sequence"/>
</dbReference>
<dbReference type="AlphaFoldDB" id="A0A1W2AFY7"/>
<reference evidence="4 5" key="1">
    <citation type="submission" date="2017-04" db="EMBL/GenBank/DDBJ databases">
        <authorList>
            <person name="Afonso C.L."/>
            <person name="Miller P.J."/>
            <person name="Scott M.A."/>
            <person name="Spackman E."/>
            <person name="Goraichik I."/>
            <person name="Dimitrov K.M."/>
            <person name="Suarez D.L."/>
            <person name="Swayne D.E."/>
        </authorList>
    </citation>
    <scope>NUCLEOTIDE SEQUENCE [LARGE SCALE GENOMIC DNA]</scope>
    <source>
        <strain evidence="4 5">CGMCC 1.10972</strain>
    </source>
</reference>
<evidence type="ECO:0000313" key="4">
    <source>
        <dbReference type="EMBL" id="SMC59544.1"/>
    </source>
</evidence>
<dbReference type="GO" id="GO:0003796">
    <property type="term" value="F:lysozyme activity"/>
    <property type="evidence" value="ECO:0007669"/>
    <property type="project" value="InterPro"/>
</dbReference>
<dbReference type="PANTHER" id="PTHR34135:SF2">
    <property type="entry name" value="LYSOZYME"/>
    <property type="match status" value="1"/>
</dbReference>
<keyword evidence="5" id="KW-1185">Reference proteome</keyword>
<comment type="similarity">
    <text evidence="1">Belongs to the glycosyl hydrolase 25 family.</text>
</comment>
<dbReference type="PANTHER" id="PTHR34135">
    <property type="entry name" value="LYSOZYME"/>
    <property type="match status" value="1"/>
</dbReference>
<protein>
    <submittedName>
        <fullName evidence="4">Lysozyme</fullName>
    </submittedName>
</protein>
<dbReference type="InterPro" id="IPR002053">
    <property type="entry name" value="Glyco_hydro_25"/>
</dbReference>
<dbReference type="PROSITE" id="PS51904">
    <property type="entry name" value="GLYCOSYL_HYDROL_F25_2"/>
    <property type="match status" value="1"/>
</dbReference>
<keyword evidence="2" id="KW-0378">Hydrolase</keyword>
<sequence>MMIEETQAPRRLGGQSTGANRRLGWKGLIALCVGAAGLMLGGCQSSSLDAKSLGLTELAYPHLELGQFAGHKPSDFPVHGIDVSKYQGEIDWDAVRDGGIAFAYLKATEGGDRLDEKFNDNWRAAKAAGVPRGAYHFWYHCRPGIEQAAWFIRNVPKDRSALPPVIDVEWTPFSPTCTKRPAREDLIREVTAMADKLEAHYGQRPILYIPIDVHRDRMVGAFPRHEVWARAVADHPDNVYENRAFRFWQYTEKGTVPGISGGVDKNAFAGSRSDWAAWLKHHQGS</sequence>
<dbReference type="STRING" id="937218.SAMN06297251_104153"/>
<evidence type="ECO:0000313" key="5">
    <source>
        <dbReference type="Proteomes" id="UP000192656"/>
    </source>
</evidence>
<gene>
    <name evidence="4" type="ORF">SAMN06297251_104153</name>
</gene>
<dbReference type="SMART" id="SM00641">
    <property type="entry name" value="Glyco_25"/>
    <property type="match status" value="1"/>
</dbReference>